<dbReference type="GO" id="GO:0016020">
    <property type="term" value="C:membrane"/>
    <property type="evidence" value="ECO:0007669"/>
    <property type="project" value="TreeGrafter"/>
</dbReference>
<protein>
    <submittedName>
        <fullName evidence="5 7">Short chain dehydrogenase reductase</fullName>
    </submittedName>
</protein>
<dbReference type="InterPro" id="IPR002347">
    <property type="entry name" value="SDR_fam"/>
</dbReference>
<evidence type="ECO:0000256" key="4">
    <source>
        <dbReference type="RuleBase" id="RU000363"/>
    </source>
</evidence>
<evidence type="ECO:0000313" key="7">
    <source>
        <dbReference type="RefSeq" id="XP_033574682.1"/>
    </source>
</evidence>
<dbReference type="GO" id="GO:0016491">
    <property type="term" value="F:oxidoreductase activity"/>
    <property type="evidence" value="ECO:0007669"/>
    <property type="project" value="UniProtKB-KW"/>
</dbReference>
<evidence type="ECO:0000256" key="2">
    <source>
        <dbReference type="ARBA" id="ARBA00022857"/>
    </source>
</evidence>
<dbReference type="InterPro" id="IPR036291">
    <property type="entry name" value="NAD(P)-bd_dom_sf"/>
</dbReference>
<dbReference type="AlphaFoldDB" id="A0A6A6YGL1"/>
<dbReference type="Pfam" id="PF00106">
    <property type="entry name" value="adh_short"/>
    <property type="match status" value="1"/>
</dbReference>
<dbReference type="PRINTS" id="PR00080">
    <property type="entry name" value="SDRFAMILY"/>
</dbReference>
<dbReference type="GeneID" id="54456638"/>
<dbReference type="SUPFAM" id="SSF51735">
    <property type="entry name" value="NAD(P)-binding Rossmann-fold domains"/>
    <property type="match status" value="1"/>
</dbReference>
<evidence type="ECO:0000256" key="3">
    <source>
        <dbReference type="ARBA" id="ARBA00023002"/>
    </source>
</evidence>
<dbReference type="EMBL" id="MU003704">
    <property type="protein sequence ID" value="KAF2807718.1"/>
    <property type="molecule type" value="Genomic_DNA"/>
</dbReference>
<dbReference type="PRINTS" id="PR00081">
    <property type="entry name" value="GDHRDH"/>
</dbReference>
<dbReference type="Proteomes" id="UP000504636">
    <property type="component" value="Unplaced"/>
</dbReference>
<dbReference type="Gene3D" id="3.40.50.720">
    <property type="entry name" value="NAD(P)-binding Rossmann-like Domain"/>
    <property type="match status" value="1"/>
</dbReference>
<gene>
    <name evidence="5 7" type="ORF">BDZ99DRAFT_391758</name>
</gene>
<accession>A0A6A6YGL1</accession>
<keyword evidence="3" id="KW-0560">Oxidoreductase</keyword>
<reference evidence="5 7" key="1">
    <citation type="journal article" date="2020" name="Stud. Mycol.">
        <title>101 Dothideomycetes genomes: a test case for predicting lifestyles and emergence of pathogens.</title>
        <authorList>
            <person name="Haridas S."/>
            <person name="Albert R."/>
            <person name="Binder M."/>
            <person name="Bloem J."/>
            <person name="Labutti K."/>
            <person name="Salamov A."/>
            <person name="Andreopoulos B."/>
            <person name="Baker S."/>
            <person name="Barry K."/>
            <person name="Bills G."/>
            <person name="Bluhm B."/>
            <person name="Cannon C."/>
            <person name="Castanera R."/>
            <person name="Culley D."/>
            <person name="Daum C."/>
            <person name="Ezra D."/>
            <person name="Gonzalez J."/>
            <person name="Henrissat B."/>
            <person name="Kuo A."/>
            <person name="Liang C."/>
            <person name="Lipzen A."/>
            <person name="Lutzoni F."/>
            <person name="Magnuson J."/>
            <person name="Mondo S."/>
            <person name="Nolan M."/>
            <person name="Ohm R."/>
            <person name="Pangilinan J."/>
            <person name="Park H.-J."/>
            <person name="Ramirez L."/>
            <person name="Alfaro M."/>
            <person name="Sun H."/>
            <person name="Tritt A."/>
            <person name="Yoshinaga Y."/>
            <person name="Zwiers L.-H."/>
            <person name="Turgeon B."/>
            <person name="Goodwin S."/>
            <person name="Spatafora J."/>
            <person name="Crous P."/>
            <person name="Grigoriev I."/>
        </authorList>
    </citation>
    <scope>NUCLEOTIDE SEQUENCE</scope>
    <source>
        <strain evidence="5 7">CBS 304.34</strain>
    </source>
</reference>
<sequence>MTTPKQTIALISGANTGIGLAVATQLAKDHGYHVIIGSRNEAAGTEAAAALKAAGFAASSVQLDLSSDESIAAAVSKIEHEFGVLDVLINNAGILIDYVPGVTEAYKNLSTRELFTQTLSTNVVGTACLTEACLPLLRKSDFARLVFVSSRMGSLLESTNKETPYYAIDYKSYDASKAAVNMLALNYARILDGTGALVNAACPGLVQTKLTGFNAWGSPVEAGAQRIVELATAEKGGPTATFSDKDGIVPW</sequence>
<proteinExistence type="inferred from homology"/>
<reference evidence="7" key="3">
    <citation type="submission" date="2025-04" db="UniProtKB">
        <authorList>
            <consortium name="RefSeq"/>
        </authorList>
    </citation>
    <scope>IDENTIFICATION</scope>
    <source>
        <strain evidence="7">CBS 304.34</strain>
    </source>
</reference>
<evidence type="ECO:0000313" key="6">
    <source>
        <dbReference type="Proteomes" id="UP000504636"/>
    </source>
</evidence>
<reference evidence="7" key="2">
    <citation type="submission" date="2020-04" db="EMBL/GenBank/DDBJ databases">
        <authorList>
            <consortium name="NCBI Genome Project"/>
        </authorList>
    </citation>
    <scope>NUCLEOTIDE SEQUENCE</scope>
    <source>
        <strain evidence="7">CBS 304.34</strain>
    </source>
</reference>
<evidence type="ECO:0000313" key="5">
    <source>
        <dbReference type="EMBL" id="KAF2807718.1"/>
    </source>
</evidence>
<dbReference type="PANTHER" id="PTHR43490">
    <property type="entry name" value="(+)-NEOMENTHOL DEHYDROGENASE"/>
    <property type="match status" value="1"/>
</dbReference>
<organism evidence="5">
    <name type="scientific">Mytilinidion resinicola</name>
    <dbReference type="NCBI Taxonomy" id="574789"/>
    <lineage>
        <taxon>Eukaryota</taxon>
        <taxon>Fungi</taxon>
        <taxon>Dikarya</taxon>
        <taxon>Ascomycota</taxon>
        <taxon>Pezizomycotina</taxon>
        <taxon>Dothideomycetes</taxon>
        <taxon>Pleosporomycetidae</taxon>
        <taxon>Mytilinidiales</taxon>
        <taxon>Mytilinidiaceae</taxon>
        <taxon>Mytilinidion</taxon>
    </lineage>
</organism>
<comment type="similarity">
    <text evidence="1 4">Belongs to the short-chain dehydrogenases/reductases (SDR) family.</text>
</comment>
<name>A0A6A6YGL1_9PEZI</name>
<keyword evidence="2" id="KW-0521">NADP</keyword>
<dbReference type="OrthoDB" id="191139at2759"/>
<dbReference type="RefSeq" id="XP_033574682.1">
    <property type="nucleotide sequence ID" value="XM_033715745.1"/>
</dbReference>
<dbReference type="PANTHER" id="PTHR43490:SF99">
    <property type="entry name" value="SHORT-CHAIN DEHYDROGENASE_REDUCTASE"/>
    <property type="match status" value="1"/>
</dbReference>
<keyword evidence="6" id="KW-1185">Reference proteome</keyword>
<evidence type="ECO:0000256" key="1">
    <source>
        <dbReference type="ARBA" id="ARBA00006484"/>
    </source>
</evidence>